<gene>
    <name evidence="3" type="ORF">SAMN05660748_2977</name>
</gene>
<feature type="compositionally biased region" description="Pro residues" evidence="1">
    <location>
        <begin position="1"/>
        <end position="20"/>
    </location>
</feature>
<dbReference type="EMBL" id="OBQI01000004">
    <property type="protein sequence ID" value="SOC50235.1"/>
    <property type="molecule type" value="Genomic_DNA"/>
</dbReference>
<feature type="transmembrane region" description="Helical" evidence="2">
    <location>
        <begin position="60"/>
        <end position="81"/>
    </location>
</feature>
<feature type="region of interest" description="Disordered" evidence="1">
    <location>
        <begin position="1"/>
        <end position="57"/>
    </location>
</feature>
<dbReference type="Proteomes" id="UP000219435">
    <property type="component" value="Unassembled WGS sequence"/>
</dbReference>
<evidence type="ECO:0000313" key="4">
    <source>
        <dbReference type="Proteomes" id="UP000219435"/>
    </source>
</evidence>
<evidence type="ECO:0000256" key="1">
    <source>
        <dbReference type="SAM" id="MobiDB-lite"/>
    </source>
</evidence>
<organism evidence="3 4">
    <name type="scientific">Blastococcus aggregatus</name>
    <dbReference type="NCBI Taxonomy" id="38502"/>
    <lineage>
        <taxon>Bacteria</taxon>
        <taxon>Bacillati</taxon>
        <taxon>Actinomycetota</taxon>
        <taxon>Actinomycetes</taxon>
        <taxon>Geodermatophilales</taxon>
        <taxon>Geodermatophilaceae</taxon>
        <taxon>Blastococcus</taxon>
    </lineage>
</organism>
<evidence type="ECO:0000256" key="2">
    <source>
        <dbReference type="SAM" id="Phobius"/>
    </source>
</evidence>
<proteinExistence type="predicted"/>
<feature type="compositionally biased region" description="Low complexity" evidence="1">
    <location>
        <begin position="27"/>
        <end position="37"/>
    </location>
</feature>
<feature type="compositionally biased region" description="Pro residues" evidence="1">
    <location>
        <begin position="38"/>
        <end position="49"/>
    </location>
</feature>
<name>A0A285V7Z1_9ACTN</name>
<keyword evidence="2" id="KW-1133">Transmembrane helix</keyword>
<protein>
    <recommendedName>
        <fullName evidence="5">Septum formation</fullName>
    </recommendedName>
</protein>
<evidence type="ECO:0008006" key="5">
    <source>
        <dbReference type="Google" id="ProtNLM"/>
    </source>
</evidence>
<dbReference type="AlphaFoldDB" id="A0A285V7Z1"/>
<evidence type="ECO:0000313" key="3">
    <source>
        <dbReference type="EMBL" id="SOC50235.1"/>
    </source>
</evidence>
<dbReference type="RefSeq" id="WP_097195789.1">
    <property type="nucleotide sequence ID" value="NZ_OBQI01000004.1"/>
</dbReference>
<sequence length="165" mass="16761">MTVPGPDAPGPTGPNDPNVPGPGAHVPGYDPAAQYPAPQGPPPQGPTPPAGQGTSSKKKWFGIAGGLVVAGAVGAGALGLFGGGASEVGDCITTTSETDYETVDCGSDEAQFKIIGIDDQEMTYKDFEDAPVEDICVDFADKTEYALWEGEMVTEPGTIYCAGPV</sequence>
<keyword evidence="4" id="KW-1185">Reference proteome</keyword>
<dbReference type="OrthoDB" id="5197716at2"/>
<keyword evidence="2" id="KW-0472">Membrane</keyword>
<keyword evidence="2" id="KW-0812">Transmembrane</keyword>
<accession>A0A285V7Z1</accession>
<reference evidence="4" key="1">
    <citation type="submission" date="2017-08" db="EMBL/GenBank/DDBJ databases">
        <authorList>
            <person name="Varghese N."/>
            <person name="Submissions S."/>
        </authorList>
    </citation>
    <scope>NUCLEOTIDE SEQUENCE [LARGE SCALE GENOMIC DNA]</scope>
    <source>
        <strain evidence="4">DSM 4725</strain>
    </source>
</reference>